<feature type="transmembrane region" description="Helical" evidence="1">
    <location>
        <begin position="20"/>
        <end position="37"/>
    </location>
</feature>
<keyword evidence="1" id="KW-0812">Transmembrane</keyword>
<feature type="transmembrane region" description="Helical" evidence="1">
    <location>
        <begin position="427"/>
        <end position="445"/>
    </location>
</feature>
<gene>
    <name evidence="2" type="ORF">CAMSH0001_1380</name>
</gene>
<feature type="transmembrane region" description="Helical" evidence="1">
    <location>
        <begin position="43"/>
        <end position="58"/>
    </location>
</feature>
<sequence length="454" mass="50442">MGVLKLREKMTKLQNRLQNAALYLVCVFIACEHIPRMTAAKNISLYLALVCAICLYFTDRTRFAARVGVNFSLSRAPAFCLIAFTFYAFLISAFPYAPQFDSLGNAAGEFGRGFAFLLIVYVVANGETDQAKSFFYALIAAFAVISIYYAAPLFSEFERLGSASEFDARVVRRAYADYVDRFLPFALAGAFIFRRLWARVACGTLCLAAVGLDVLSGVRGSWGAMLVCFVLFGFCLYILGGEAKRKFKLFAVIFAVCVAGASVAVLSSPTAMYKFLQIGIVSEASLENESMRERIAGAGFSSGRDLILKERLPLLFASPRAITGLGYGKEQYDAFLRGEADKGAQISMMQTRPNGERYWFNDEPFFIGHYYYYGAVGTALMFGGFVSLLAYSFRHFLRSRELLFAAIFISLACYFGVRGLFEAINLRILYMFYMLGFFVLLATRTEAKGGGVER</sequence>
<keyword evidence="1" id="KW-0472">Membrane</keyword>
<feature type="transmembrane region" description="Helical" evidence="1">
    <location>
        <begin position="247"/>
        <end position="266"/>
    </location>
</feature>
<protein>
    <recommendedName>
        <fullName evidence="4">O-antigen polymerase</fullName>
    </recommendedName>
</protein>
<comment type="caution">
    <text evidence="2">The sequence shown here is derived from an EMBL/GenBank/DDBJ whole genome shotgun (WGS) entry which is preliminary data.</text>
</comment>
<feature type="transmembrane region" description="Helical" evidence="1">
    <location>
        <begin position="135"/>
        <end position="155"/>
    </location>
</feature>
<reference evidence="2 3" key="1">
    <citation type="submission" date="2009-07" db="EMBL/GenBank/DDBJ databases">
        <authorList>
            <person name="Madupu R."/>
            <person name="Sebastian Y."/>
            <person name="Durkin A.S."/>
            <person name="Torralba M."/>
            <person name="Methe B."/>
            <person name="Sutton G.G."/>
            <person name="Strausberg R.L."/>
            <person name="Nelson K.E."/>
        </authorList>
    </citation>
    <scope>NUCLEOTIDE SEQUENCE [LARGE SCALE GENOMIC DNA]</scope>
    <source>
        <strain evidence="2 3">RM3277</strain>
    </source>
</reference>
<evidence type="ECO:0000313" key="3">
    <source>
        <dbReference type="Proteomes" id="UP000003107"/>
    </source>
</evidence>
<feature type="transmembrane region" description="Helical" evidence="1">
    <location>
        <begin position="103"/>
        <end position="123"/>
    </location>
</feature>
<dbReference type="PROSITE" id="PS51257">
    <property type="entry name" value="PROKAR_LIPOPROTEIN"/>
    <property type="match status" value="1"/>
</dbReference>
<feature type="transmembrane region" description="Helical" evidence="1">
    <location>
        <begin position="370"/>
        <end position="390"/>
    </location>
</feature>
<dbReference type="STRING" id="553219.CAMSH0001_1380"/>
<feature type="transmembrane region" description="Helical" evidence="1">
    <location>
        <begin position="222"/>
        <end position="240"/>
    </location>
</feature>
<proteinExistence type="predicted"/>
<dbReference type="Proteomes" id="UP000003107">
    <property type="component" value="Unassembled WGS sequence"/>
</dbReference>
<dbReference type="EMBL" id="ACVQ01000032">
    <property type="protein sequence ID" value="EET78776.1"/>
    <property type="molecule type" value="Genomic_DNA"/>
</dbReference>
<dbReference type="eggNOG" id="COG3307">
    <property type="taxonomic scope" value="Bacteria"/>
</dbReference>
<evidence type="ECO:0000313" key="2">
    <source>
        <dbReference type="EMBL" id="EET78776.1"/>
    </source>
</evidence>
<accession>C6RIN3</accession>
<evidence type="ECO:0008006" key="4">
    <source>
        <dbReference type="Google" id="ProtNLM"/>
    </source>
</evidence>
<name>C6RIN3_9BACT</name>
<organism evidence="2 3">
    <name type="scientific">Campylobacter showae RM3277</name>
    <dbReference type="NCBI Taxonomy" id="553219"/>
    <lineage>
        <taxon>Bacteria</taxon>
        <taxon>Pseudomonadati</taxon>
        <taxon>Campylobacterota</taxon>
        <taxon>Epsilonproteobacteria</taxon>
        <taxon>Campylobacterales</taxon>
        <taxon>Campylobacteraceae</taxon>
        <taxon>Campylobacter</taxon>
    </lineage>
</organism>
<evidence type="ECO:0000256" key="1">
    <source>
        <dbReference type="SAM" id="Phobius"/>
    </source>
</evidence>
<keyword evidence="3" id="KW-1185">Reference proteome</keyword>
<keyword evidence="1" id="KW-1133">Transmembrane helix</keyword>
<dbReference type="AlphaFoldDB" id="C6RIN3"/>
<feature type="transmembrane region" description="Helical" evidence="1">
    <location>
        <begin position="402"/>
        <end position="421"/>
    </location>
</feature>
<feature type="transmembrane region" description="Helical" evidence="1">
    <location>
        <begin position="78"/>
        <end position="97"/>
    </location>
</feature>